<keyword evidence="2" id="KW-1185">Reference proteome</keyword>
<dbReference type="PANTHER" id="PTHR40050:SF1">
    <property type="entry name" value="INNER SPORE COAT PROTEIN H"/>
    <property type="match status" value="1"/>
</dbReference>
<protein>
    <submittedName>
        <fullName evidence="1">CotH kinase family protein</fullName>
    </submittedName>
</protein>
<dbReference type="RefSeq" id="WP_268115504.1">
    <property type="nucleotide sequence ID" value="NZ_CP113524.1"/>
</dbReference>
<keyword evidence="1" id="KW-0808">Transferase</keyword>
<accession>A0ABY7ACG4</accession>
<gene>
    <name evidence="1" type="ORF">OW255_02350</name>
</gene>
<dbReference type="Proteomes" id="UP001163115">
    <property type="component" value="Chromosome"/>
</dbReference>
<dbReference type="PANTHER" id="PTHR40050">
    <property type="entry name" value="INNER SPORE COAT PROTEIN H"/>
    <property type="match status" value="1"/>
</dbReference>
<dbReference type="GO" id="GO:0016301">
    <property type="term" value="F:kinase activity"/>
    <property type="evidence" value="ECO:0007669"/>
    <property type="project" value="UniProtKB-KW"/>
</dbReference>
<sequence length="464" mass="53305">MSTNKHLGKLSLTFLILALLITGALYNGDKLGLKSQDKSMEYEKRLFDDSRVHTINIVMDDWDKFIASAKDKKYSACTIIIDGETFTNVGIRAKGSSSLTDAADAGSTRYSFKVEFDHYEKAINYHGLDKISLNNMIHDSTYMMDYLAYQMMGDFGVSSPLSSYTNILVNGEKWGFYLAVEGLEESFLKRNYGINYGNLYKPEGKEEEADGKEEELQPDDQEERFTPDVNLQYINDDPKSYSIFFDHAKTKISSKDKKRFISAIRELNLGNHFNKVLDTEKVIRYFVVHNFVVNGDSYTGEDAHNYYLYEKDGRLSMIPWDYNMSFGTFSHEDSTLAVNVPINEALKDRPMQSWIMKDSKYQKMYQDYYRKFLDSSDIAKRIQQTALLISPHVEKDPSKFCTYEEYQKAVNTLNRFCQLRTESIRGQLNGTIPSTISDQAANKAALIDASDIHINDMKNKKLMN</sequence>
<dbReference type="Pfam" id="PF08757">
    <property type="entry name" value="CotH"/>
    <property type="match status" value="1"/>
</dbReference>
<organism evidence="1 2">
    <name type="scientific">Lacrimispora xylanolytica</name>
    <dbReference type="NCBI Taxonomy" id="29375"/>
    <lineage>
        <taxon>Bacteria</taxon>
        <taxon>Bacillati</taxon>
        <taxon>Bacillota</taxon>
        <taxon>Clostridia</taxon>
        <taxon>Lachnospirales</taxon>
        <taxon>Lachnospiraceae</taxon>
        <taxon>Lacrimispora</taxon>
    </lineage>
</organism>
<evidence type="ECO:0000313" key="2">
    <source>
        <dbReference type="Proteomes" id="UP001163115"/>
    </source>
</evidence>
<reference evidence="1" key="1">
    <citation type="submission" date="2022-11" db="EMBL/GenBank/DDBJ databases">
        <title>Lacrimispora xylanolytica sy1, complete genome.</title>
        <authorList>
            <person name="Choi S."/>
        </authorList>
    </citation>
    <scope>NUCLEOTIDE SEQUENCE</scope>
    <source>
        <strain evidence="1">Sy1</strain>
    </source>
</reference>
<dbReference type="EMBL" id="CP113524">
    <property type="protein sequence ID" value="WAJ24384.1"/>
    <property type="molecule type" value="Genomic_DNA"/>
</dbReference>
<dbReference type="InterPro" id="IPR014867">
    <property type="entry name" value="Spore_coat_CotH_CotH2/3/7"/>
</dbReference>
<proteinExistence type="predicted"/>
<name>A0ABY7ACG4_9FIRM</name>
<evidence type="ECO:0000313" key="1">
    <source>
        <dbReference type="EMBL" id="WAJ24384.1"/>
    </source>
</evidence>
<keyword evidence="1" id="KW-0418">Kinase</keyword>